<dbReference type="OrthoDB" id="9813510at2"/>
<evidence type="ECO:0000256" key="1">
    <source>
        <dbReference type="ARBA" id="ARBA00005230"/>
    </source>
</evidence>
<evidence type="ECO:0000256" key="5">
    <source>
        <dbReference type="ARBA" id="ARBA00023163"/>
    </source>
</evidence>
<comment type="similarity">
    <text evidence="1">Belongs to the CcdB toxin family.</text>
</comment>
<dbReference type="RefSeq" id="WP_160888001.1">
    <property type="nucleotide sequence ID" value="NZ_WURB01000030.1"/>
</dbReference>
<evidence type="ECO:0000313" key="8">
    <source>
        <dbReference type="EMBL" id="MXQ14271.1"/>
    </source>
</evidence>
<dbReference type="SUPFAM" id="SSF50118">
    <property type="entry name" value="Cell growth inhibitor/plasmid maintenance toxic component"/>
    <property type="match status" value="1"/>
</dbReference>
<evidence type="ECO:0000256" key="6">
    <source>
        <dbReference type="ARBA" id="ARBA00029628"/>
    </source>
</evidence>
<dbReference type="Pfam" id="PF01845">
    <property type="entry name" value="CcdB"/>
    <property type="match status" value="1"/>
</dbReference>
<keyword evidence="3" id="KW-0678">Repressor</keyword>
<reference evidence="8 9" key="1">
    <citation type="submission" date="2019-12" db="EMBL/GenBank/DDBJ databases">
        <authorList>
            <person name="Yuan C.-G."/>
        </authorList>
    </citation>
    <scope>NUCLEOTIDE SEQUENCE [LARGE SCALE GENOMIC DNA]</scope>
    <source>
        <strain evidence="8 9">KCTC 23863</strain>
    </source>
</reference>
<name>A0A7X3SR56_9HYPH</name>
<dbReference type="EMBL" id="WURB01000030">
    <property type="protein sequence ID" value="MXQ14271.1"/>
    <property type="molecule type" value="Genomic_DNA"/>
</dbReference>
<accession>A0A7X3SR56</accession>
<keyword evidence="5" id="KW-0804">Transcription</keyword>
<evidence type="ECO:0000256" key="4">
    <source>
        <dbReference type="ARBA" id="ARBA00023015"/>
    </source>
</evidence>
<dbReference type="Proteomes" id="UP000436483">
    <property type="component" value="Unassembled WGS sequence"/>
</dbReference>
<evidence type="ECO:0000313" key="9">
    <source>
        <dbReference type="Proteomes" id="UP000436483"/>
    </source>
</evidence>
<dbReference type="GO" id="GO:0008657">
    <property type="term" value="F:DNA topoisomerase type II (double strand cut, ATP-hydrolyzing) inhibitor activity"/>
    <property type="evidence" value="ECO:0007669"/>
    <property type="project" value="InterPro"/>
</dbReference>
<evidence type="ECO:0000256" key="7">
    <source>
        <dbReference type="ARBA" id="ARBA00033135"/>
    </source>
</evidence>
<dbReference type="InterPro" id="IPR011067">
    <property type="entry name" value="Plasmid_toxin/cell-grow_inhib"/>
</dbReference>
<gene>
    <name evidence="8" type="ORF">GR328_23010</name>
</gene>
<keyword evidence="4" id="KW-0805">Transcription regulation</keyword>
<dbReference type="GO" id="GO:0006276">
    <property type="term" value="P:plasmid maintenance"/>
    <property type="evidence" value="ECO:0007669"/>
    <property type="project" value="InterPro"/>
</dbReference>
<sequence>MAQFDVYAGIGRTKGYVVDLQSGLLDRLAARVVAPMIPSDNAAIISGLTPLVRFKGDEFLLLTYQLASVPARELQRPIGSLASDQDAIKRALDILFLGF</sequence>
<protein>
    <recommendedName>
        <fullName evidence="2">Toxin CcdB</fullName>
    </recommendedName>
    <alternativeName>
        <fullName evidence="7">Cytotoxic protein CcdB</fullName>
    </alternativeName>
    <alternativeName>
        <fullName evidence="6">Protein LetD</fullName>
    </alternativeName>
</protein>
<evidence type="ECO:0000256" key="2">
    <source>
        <dbReference type="ARBA" id="ARBA00015075"/>
    </source>
</evidence>
<keyword evidence="9" id="KW-1185">Reference proteome</keyword>
<organism evidence="8 9">
    <name type="scientific">Microvirga makkahensis</name>
    <dbReference type="NCBI Taxonomy" id="1128670"/>
    <lineage>
        <taxon>Bacteria</taxon>
        <taxon>Pseudomonadati</taxon>
        <taxon>Pseudomonadota</taxon>
        <taxon>Alphaproteobacteria</taxon>
        <taxon>Hyphomicrobiales</taxon>
        <taxon>Methylobacteriaceae</taxon>
        <taxon>Microvirga</taxon>
    </lineage>
</organism>
<dbReference type="InterPro" id="IPR002712">
    <property type="entry name" value="CcdB"/>
</dbReference>
<reference evidence="8 9" key="2">
    <citation type="submission" date="2020-01" db="EMBL/GenBank/DDBJ databases">
        <title>Microvirga sp. nov., an arsenate reduction bacterium isolated from Tibet hotspring sediments.</title>
        <authorList>
            <person name="Xian W.-D."/>
            <person name="Li W.-J."/>
        </authorList>
    </citation>
    <scope>NUCLEOTIDE SEQUENCE [LARGE SCALE GENOMIC DNA]</scope>
    <source>
        <strain evidence="8 9">KCTC 23863</strain>
    </source>
</reference>
<dbReference type="Gene3D" id="2.30.30.110">
    <property type="match status" value="1"/>
</dbReference>
<evidence type="ECO:0000256" key="3">
    <source>
        <dbReference type="ARBA" id="ARBA00022491"/>
    </source>
</evidence>
<comment type="caution">
    <text evidence="8">The sequence shown here is derived from an EMBL/GenBank/DDBJ whole genome shotgun (WGS) entry which is preliminary data.</text>
</comment>
<dbReference type="AlphaFoldDB" id="A0A7X3SR56"/>
<proteinExistence type="inferred from homology"/>